<protein>
    <submittedName>
        <fullName evidence="1">Uncharacterized protein</fullName>
    </submittedName>
</protein>
<reference evidence="1 2" key="1">
    <citation type="journal article" date="2020" name="Front. Microbiol.">
        <title>Genetic Organization of the aprX-lipA2 Operon Affects the Proteolytic Potential of Pseudomonas Species in Milk.</title>
        <authorList>
            <person name="Maier C."/>
            <person name="Huptas C."/>
            <person name="von Neubeck M."/>
            <person name="Scherer S."/>
            <person name="Wenning M."/>
            <person name="Lucking G."/>
        </authorList>
    </citation>
    <scope>NUCLEOTIDE SEQUENCE [LARGE SCALE GENOMIC DNA]</scope>
    <source>
        <strain evidence="1 2">G4779</strain>
    </source>
</reference>
<evidence type="ECO:0000313" key="1">
    <source>
        <dbReference type="EMBL" id="NNA97586.1"/>
    </source>
</evidence>
<organism evidence="1 2">
    <name type="scientific">Pseudomonas gessardii</name>
    <dbReference type="NCBI Taxonomy" id="78544"/>
    <lineage>
        <taxon>Bacteria</taxon>
        <taxon>Pseudomonadati</taxon>
        <taxon>Pseudomonadota</taxon>
        <taxon>Gammaproteobacteria</taxon>
        <taxon>Pseudomonadales</taxon>
        <taxon>Pseudomonadaceae</taxon>
        <taxon>Pseudomonas</taxon>
    </lineage>
</organism>
<gene>
    <name evidence="1" type="ORF">HBO33_20690</name>
</gene>
<dbReference type="RefSeq" id="WP_169898437.1">
    <property type="nucleotide sequence ID" value="NZ_JAAQYP010000037.1"/>
</dbReference>
<name>A0A7Y1MSQ7_9PSED</name>
<proteinExistence type="predicted"/>
<evidence type="ECO:0000313" key="2">
    <source>
        <dbReference type="Proteomes" id="UP000542111"/>
    </source>
</evidence>
<sequence>MGHALKKTDRIYIPQRDKSRVASARPAEGEYQVQIEKAFCMAFERYEKAFEELAKV</sequence>
<dbReference type="Proteomes" id="UP000542111">
    <property type="component" value="Unassembled WGS sequence"/>
</dbReference>
<accession>A0A7Y1MSQ7</accession>
<dbReference type="AlphaFoldDB" id="A0A7Y1MSQ7"/>
<comment type="caution">
    <text evidence="1">The sequence shown here is derived from an EMBL/GenBank/DDBJ whole genome shotgun (WGS) entry which is preliminary data.</text>
</comment>
<dbReference type="EMBL" id="JAAQYP010000037">
    <property type="protein sequence ID" value="NNA97586.1"/>
    <property type="molecule type" value="Genomic_DNA"/>
</dbReference>